<accession>A0A8F9XGB9</accession>
<evidence type="ECO:0000256" key="1">
    <source>
        <dbReference type="SAM" id="Phobius"/>
    </source>
</evidence>
<dbReference type="RefSeq" id="WP_220162300.1">
    <property type="nucleotide sequence ID" value="NZ_CP080507.1"/>
</dbReference>
<feature type="transmembrane region" description="Helical" evidence="1">
    <location>
        <begin position="59"/>
        <end position="80"/>
    </location>
</feature>
<gene>
    <name evidence="2" type="ORF">K0B96_17175</name>
</gene>
<organism evidence="2 3">
    <name type="scientific">Horticoccus luteus</name>
    <dbReference type="NCBI Taxonomy" id="2862869"/>
    <lineage>
        <taxon>Bacteria</taxon>
        <taxon>Pseudomonadati</taxon>
        <taxon>Verrucomicrobiota</taxon>
        <taxon>Opitutia</taxon>
        <taxon>Opitutales</taxon>
        <taxon>Opitutaceae</taxon>
        <taxon>Horticoccus</taxon>
    </lineage>
</organism>
<feature type="transmembrane region" description="Helical" evidence="1">
    <location>
        <begin position="35"/>
        <end position="54"/>
    </location>
</feature>
<keyword evidence="1" id="KW-1133">Transmembrane helix</keyword>
<evidence type="ECO:0000313" key="3">
    <source>
        <dbReference type="Proteomes" id="UP000825051"/>
    </source>
</evidence>
<evidence type="ECO:0000313" key="2">
    <source>
        <dbReference type="EMBL" id="QYM79012.1"/>
    </source>
</evidence>
<proteinExistence type="predicted"/>
<dbReference type="KEGG" id="ole:K0B96_17175"/>
<reference evidence="2" key="1">
    <citation type="submission" date="2021-08" db="EMBL/GenBank/DDBJ databases">
        <title>Genome of a novel bacterium of the phylum Verrucomicrobia, Oleiharenicola sp. KSB-15.</title>
        <authorList>
            <person name="Chung J.-H."/>
            <person name="Ahn J.-H."/>
            <person name="Yoon Y."/>
            <person name="Kim D.-Y."/>
            <person name="An S.-H."/>
            <person name="Park I."/>
            <person name="Yeon J."/>
        </authorList>
    </citation>
    <scope>NUCLEOTIDE SEQUENCE</scope>
    <source>
        <strain evidence="2">KSB-15</strain>
    </source>
</reference>
<sequence>MLSSYFILGAIILSLVLMQVNQRLASPALAILERWLRWLIFAAGGARICVDLGWIDRPFWTLAIVFFLFWLLGQTLYNWLGIHALSVSPLPLFPRYSANQSGEEWPVQPRLLRIRDWLRANGFKQVQALRAEVGGGIYLRVSVYQDAEAKVRVQVTFLPLANGAISVCYALTSVTAQGSRFVTDNLYIPFGGFYPEDWFVERHPLWRSLAHLVARHQRRVAASAEVAVPFTNDPAADLNASQHELDALNTELGFLHSPGEREERGKITYEGRYRIWKEIWLLNYFGIAGRY</sequence>
<name>A0A8F9XGB9_9BACT</name>
<protein>
    <submittedName>
        <fullName evidence="2">Uncharacterized protein</fullName>
    </submittedName>
</protein>
<dbReference type="AlphaFoldDB" id="A0A8F9XGB9"/>
<keyword evidence="1" id="KW-0472">Membrane</keyword>
<keyword evidence="3" id="KW-1185">Reference proteome</keyword>
<dbReference type="Proteomes" id="UP000825051">
    <property type="component" value="Chromosome"/>
</dbReference>
<keyword evidence="1" id="KW-0812">Transmembrane</keyword>
<dbReference type="EMBL" id="CP080507">
    <property type="protein sequence ID" value="QYM79012.1"/>
    <property type="molecule type" value="Genomic_DNA"/>
</dbReference>